<accession>A0ABR1CJE5</accession>
<reference evidence="1 2" key="1">
    <citation type="submission" date="2023-08" db="EMBL/GenBank/DDBJ databases">
        <title>A Necator americanus chromosomal reference genome.</title>
        <authorList>
            <person name="Ilik V."/>
            <person name="Petrzelkova K.J."/>
            <person name="Pardy F."/>
            <person name="Fuh T."/>
            <person name="Niatou-Singa F.S."/>
            <person name="Gouil Q."/>
            <person name="Baker L."/>
            <person name="Ritchie M.E."/>
            <person name="Jex A.R."/>
            <person name="Gazzola D."/>
            <person name="Li H."/>
            <person name="Toshio Fujiwara R."/>
            <person name="Zhan B."/>
            <person name="Aroian R.V."/>
            <person name="Pafco B."/>
            <person name="Schwarz E.M."/>
        </authorList>
    </citation>
    <scope>NUCLEOTIDE SEQUENCE [LARGE SCALE GENOMIC DNA]</scope>
    <source>
        <strain evidence="1 2">Aroian</strain>
        <tissue evidence="1">Whole animal</tissue>
    </source>
</reference>
<gene>
    <name evidence="1" type="primary">Necator_chrII.g7761</name>
    <name evidence="1" type="ORF">RB195_019967</name>
</gene>
<comment type="caution">
    <text evidence="1">The sequence shown here is derived from an EMBL/GenBank/DDBJ whole genome shotgun (WGS) entry which is preliminary data.</text>
</comment>
<evidence type="ECO:0000313" key="2">
    <source>
        <dbReference type="Proteomes" id="UP001303046"/>
    </source>
</evidence>
<organism evidence="1 2">
    <name type="scientific">Necator americanus</name>
    <name type="common">Human hookworm</name>
    <dbReference type="NCBI Taxonomy" id="51031"/>
    <lineage>
        <taxon>Eukaryota</taxon>
        <taxon>Metazoa</taxon>
        <taxon>Ecdysozoa</taxon>
        <taxon>Nematoda</taxon>
        <taxon>Chromadorea</taxon>
        <taxon>Rhabditida</taxon>
        <taxon>Rhabditina</taxon>
        <taxon>Rhabditomorpha</taxon>
        <taxon>Strongyloidea</taxon>
        <taxon>Ancylostomatidae</taxon>
        <taxon>Bunostominae</taxon>
        <taxon>Necator</taxon>
    </lineage>
</organism>
<name>A0ABR1CJE5_NECAM</name>
<sequence length="76" mass="8553">MCLLTSSSGEEQVFVVREGQQTRARAGSTISREGLRRLSRMLPANHEQLIHLRIKESLNEGPSCSQGNFLDVRTRL</sequence>
<protein>
    <submittedName>
        <fullName evidence="1">Uncharacterized protein</fullName>
    </submittedName>
</protein>
<proteinExistence type="predicted"/>
<keyword evidence="2" id="KW-1185">Reference proteome</keyword>
<evidence type="ECO:0000313" key="1">
    <source>
        <dbReference type="EMBL" id="KAK6737580.1"/>
    </source>
</evidence>
<dbReference type="Proteomes" id="UP001303046">
    <property type="component" value="Unassembled WGS sequence"/>
</dbReference>
<dbReference type="EMBL" id="JAVFWL010000002">
    <property type="protein sequence ID" value="KAK6737580.1"/>
    <property type="molecule type" value="Genomic_DNA"/>
</dbReference>